<evidence type="ECO:0000256" key="4">
    <source>
        <dbReference type="ARBA" id="ARBA00023125"/>
    </source>
</evidence>
<dbReference type="SUPFAM" id="SSF88659">
    <property type="entry name" value="Sigma3 and sigma4 domains of RNA polymerase sigma factors"/>
    <property type="match status" value="1"/>
</dbReference>
<evidence type="ECO:0000256" key="3">
    <source>
        <dbReference type="ARBA" id="ARBA00023082"/>
    </source>
</evidence>
<dbReference type="InterPro" id="IPR013325">
    <property type="entry name" value="RNA_pol_sigma_r2"/>
</dbReference>
<dbReference type="InterPro" id="IPR007627">
    <property type="entry name" value="RNA_pol_sigma70_r2"/>
</dbReference>
<feature type="compositionally biased region" description="Acidic residues" evidence="6">
    <location>
        <begin position="84"/>
        <end position="102"/>
    </location>
</feature>
<reference evidence="9" key="1">
    <citation type="journal article" date="2012" name="PLoS ONE">
        <title>Gene sets for utilization of primary and secondary nutrition supplies in the distal gut of endangered iberian lynx.</title>
        <authorList>
            <person name="Alcaide M."/>
            <person name="Messina E."/>
            <person name="Richter M."/>
            <person name="Bargiela R."/>
            <person name="Peplies J."/>
            <person name="Huws S.A."/>
            <person name="Newbold C.J."/>
            <person name="Golyshin P.N."/>
            <person name="Simon M.A."/>
            <person name="Lopez G."/>
            <person name="Yakimov M.M."/>
            <person name="Ferrer M."/>
        </authorList>
    </citation>
    <scope>NUCLEOTIDE SEQUENCE</scope>
</reference>
<proteinExistence type="inferred from homology"/>
<evidence type="ECO:0000256" key="1">
    <source>
        <dbReference type="ARBA" id="ARBA00010641"/>
    </source>
</evidence>
<feature type="domain" description="RNA polymerase sigma factor 70 region 4 type 2" evidence="8">
    <location>
        <begin position="116"/>
        <end position="159"/>
    </location>
</feature>
<dbReference type="NCBIfam" id="TIGR02937">
    <property type="entry name" value="sigma70-ECF"/>
    <property type="match status" value="1"/>
</dbReference>
<dbReference type="GO" id="GO:0016987">
    <property type="term" value="F:sigma factor activity"/>
    <property type="evidence" value="ECO:0007669"/>
    <property type="project" value="UniProtKB-KW"/>
</dbReference>
<gene>
    <name evidence="9" type="ORF">EVA_00615</name>
</gene>
<dbReference type="InterPro" id="IPR013249">
    <property type="entry name" value="RNA_pol_sigma70_r4_t2"/>
</dbReference>
<dbReference type="Pfam" id="PF08281">
    <property type="entry name" value="Sigma70_r4_2"/>
    <property type="match status" value="1"/>
</dbReference>
<evidence type="ECO:0000313" key="9">
    <source>
        <dbReference type="EMBL" id="EJX10713.1"/>
    </source>
</evidence>
<keyword evidence="2" id="KW-0805">Transcription regulation</keyword>
<dbReference type="InterPro" id="IPR036388">
    <property type="entry name" value="WH-like_DNA-bd_sf"/>
</dbReference>
<keyword evidence="5" id="KW-0804">Transcription</keyword>
<dbReference type="PANTHER" id="PTHR43133">
    <property type="entry name" value="RNA POLYMERASE ECF-TYPE SIGMA FACTO"/>
    <property type="match status" value="1"/>
</dbReference>
<comment type="similarity">
    <text evidence="1">Belongs to the sigma-70 factor family. ECF subfamily.</text>
</comment>
<keyword evidence="4" id="KW-0238">DNA-binding</keyword>
<dbReference type="Gene3D" id="1.10.10.10">
    <property type="entry name" value="Winged helix-like DNA-binding domain superfamily/Winged helix DNA-binding domain"/>
    <property type="match status" value="1"/>
</dbReference>
<dbReference type="Gene3D" id="1.10.1740.10">
    <property type="match status" value="1"/>
</dbReference>
<dbReference type="InterPro" id="IPR039425">
    <property type="entry name" value="RNA_pol_sigma-70-like"/>
</dbReference>
<comment type="caution">
    <text evidence="9">The sequence shown here is derived from an EMBL/GenBank/DDBJ whole genome shotgun (WGS) entry which is preliminary data.</text>
</comment>
<protein>
    <submittedName>
        <fullName evidence="9">Protein containing RNA polymerase sigma-70 domain protein</fullName>
    </submittedName>
</protein>
<accession>J9H3Y0</accession>
<dbReference type="GO" id="GO:0003677">
    <property type="term" value="F:DNA binding"/>
    <property type="evidence" value="ECO:0007669"/>
    <property type="project" value="UniProtKB-KW"/>
</dbReference>
<organism evidence="9">
    <name type="scientific">gut metagenome</name>
    <dbReference type="NCBI Taxonomy" id="749906"/>
    <lineage>
        <taxon>unclassified sequences</taxon>
        <taxon>metagenomes</taxon>
        <taxon>organismal metagenomes</taxon>
    </lineage>
</organism>
<name>J9H3Y0_9ZZZZ</name>
<dbReference type="Pfam" id="PF04542">
    <property type="entry name" value="Sigma70_r2"/>
    <property type="match status" value="1"/>
</dbReference>
<evidence type="ECO:0000256" key="6">
    <source>
        <dbReference type="SAM" id="MobiDB-lite"/>
    </source>
</evidence>
<dbReference type="EMBL" id="AMCI01000125">
    <property type="protein sequence ID" value="EJX10713.1"/>
    <property type="molecule type" value="Genomic_DNA"/>
</dbReference>
<evidence type="ECO:0000259" key="7">
    <source>
        <dbReference type="Pfam" id="PF04542"/>
    </source>
</evidence>
<dbReference type="InterPro" id="IPR013324">
    <property type="entry name" value="RNA_pol_sigma_r3/r4-like"/>
</dbReference>
<dbReference type="PANTHER" id="PTHR43133:SF8">
    <property type="entry name" value="RNA POLYMERASE SIGMA FACTOR HI_1459-RELATED"/>
    <property type="match status" value="1"/>
</dbReference>
<dbReference type="SUPFAM" id="SSF88946">
    <property type="entry name" value="Sigma2 domain of RNA polymerase sigma factors"/>
    <property type="match status" value="1"/>
</dbReference>
<evidence type="ECO:0000259" key="8">
    <source>
        <dbReference type="Pfam" id="PF08281"/>
    </source>
</evidence>
<sequence length="171" mass="19748">MAQPTDKNPLLAAFENLHKGLVRMATGLTGNTDDAKDALQDAFVRLWNKRDGLQNRDEAAALLTVAVRNLSIDRVRRRQASPEVEWDDHCDDTSPEPTDENEVEKKYREVMQIVAERLTPLQQEILHLRDGENIPYDEIAQRLDMQSTAVRMQLSRARKIVRDLYHEHHAR</sequence>
<dbReference type="InterPro" id="IPR014284">
    <property type="entry name" value="RNA_pol_sigma-70_dom"/>
</dbReference>
<feature type="region of interest" description="Disordered" evidence="6">
    <location>
        <begin position="81"/>
        <end position="103"/>
    </location>
</feature>
<evidence type="ECO:0000256" key="5">
    <source>
        <dbReference type="ARBA" id="ARBA00023163"/>
    </source>
</evidence>
<keyword evidence="3" id="KW-0731">Sigma factor</keyword>
<evidence type="ECO:0000256" key="2">
    <source>
        <dbReference type="ARBA" id="ARBA00023015"/>
    </source>
</evidence>
<feature type="domain" description="RNA polymerase sigma-70 region 2" evidence="7">
    <location>
        <begin position="14"/>
        <end position="79"/>
    </location>
</feature>
<dbReference type="GO" id="GO:0006352">
    <property type="term" value="P:DNA-templated transcription initiation"/>
    <property type="evidence" value="ECO:0007669"/>
    <property type="project" value="InterPro"/>
</dbReference>
<dbReference type="AlphaFoldDB" id="J9H3Y0"/>